<sequence length="248" mass="27224">MTDWLRRFHPADDAEARLVCLPHAGGSANYFFPVSRALANRLDVLCVQYPGRQDRRREPCISTIEEMADRVAEELTPWADRPLAFFGHSMGAIVAFEAALRLEAAGITPAVLFLSGRRSPSTFRLETNHLLPDKELVQELRGMQGTDASLLDDQDIVDMILPSLRSDYKAVETYDNRTAGAVSCPIVVCNGDKDPMVTAAEAAAWEKHTTGGFDLRTFRGGHFYLNDHAAALIALIAQKVKTVVPAAA</sequence>
<dbReference type="OrthoDB" id="4169718at2"/>
<dbReference type="Gene3D" id="3.40.50.1820">
    <property type="entry name" value="alpha/beta hydrolase"/>
    <property type="match status" value="1"/>
</dbReference>
<dbReference type="PANTHER" id="PTHR11487:SF0">
    <property type="entry name" value="S-ACYL FATTY ACID SYNTHASE THIOESTERASE, MEDIUM CHAIN"/>
    <property type="match status" value="1"/>
</dbReference>
<dbReference type="InterPro" id="IPR012223">
    <property type="entry name" value="TEII"/>
</dbReference>
<gene>
    <name evidence="4" type="ORF">EV186_101330</name>
</gene>
<evidence type="ECO:0000256" key="1">
    <source>
        <dbReference type="ARBA" id="ARBA00007169"/>
    </source>
</evidence>
<dbReference type="GO" id="GO:0016787">
    <property type="term" value="F:hydrolase activity"/>
    <property type="evidence" value="ECO:0007669"/>
    <property type="project" value="UniProtKB-KW"/>
</dbReference>
<dbReference type="AlphaFoldDB" id="A0A4R6SKK2"/>
<dbReference type="EMBL" id="SNXZ01000001">
    <property type="protein sequence ID" value="TDQ04384.1"/>
    <property type="molecule type" value="Genomic_DNA"/>
</dbReference>
<keyword evidence="5" id="KW-1185">Reference proteome</keyword>
<evidence type="ECO:0000259" key="3">
    <source>
        <dbReference type="SMART" id="SM00824"/>
    </source>
</evidence>
<organism evidence="4 5">
    <name type="scientific">Labedaea rhizosphaerae</name>
    <dbReference type="NCBI Taxonomy" id="598644"/>
    <lineage>
        <taxon>Bacteria</taxon>
        <taxon>Bacillati</taxon>
        <taxon>Actinomycetota</taxon>
        <taxon>Actinomycetes</taxon>
        <taxon>Pseudonocardiales</taxon>
        <taxon>Pseudonocardiaceae</taxon>
        <taxon>Labedaea</taxon>
    </lineage>
</organism>
<dbReference type="GO" id="GO:0008610">
    <property type="term" value="P:lipid biosynthetic process"/>
    <property type="evidence" value="ECO:0007669"/>
    <property type="project" value="TreeGrafter"/>
</dbReference>
<feature type="domain" description="Thioesterase TesA-like" evidence="3">
    <location>
        <begin position="19"/>
        <end position="240"/>
    </location>
</feature>
<evidence type="ECO:0000256" key="2">
    <source>
        <dbReference type="ARBA" id="ARBA00022801"/>
    </source>
</evidence>
<comment type="similarity">
    <text evidence="1">Belongs to the thioesterase family.</text>
</comment>
<dbReference type="SMART" id="SM00824">
    <property type="entry name" value="PKS_TE"/>
    <property type="match status" value="1"/>
</dbReference>
<protein>
    <submittedName>
        <fullName evidence="4">Surfactin synthase thioesterase subunit</fullName>
    </submittedName>
</protein>
<evidence type="ECO:0000313" key="4">
    <source>
        <dbReference type="EMBL" id="TDQ04384.1"/>
    </source>
</evidence>
<proteinExistence type="inferred from homology"/>
<evidence type="ECO:0000313" key="5">
    <source>
        <dbReference type="Proteomes" id="UP000295444"/>
    </source>
</evidence>
<dbReference type="PANTHER" id="PTHR11487">
    <property type="entry name" value="THIOESTERASE"/>
    <property type="match status" value="1"/>
</dbReference>
<keyword evidence="2" id="KW-0378">Hydrolase</keyword>
<dbReference type="Proteomes" id="UP000295444">
    <property type="component" value="Unassembled WGS sequence"/>
</dbReference>
<dbReference type="Pfam" id="PF00975">
    <property type="entry name" value="Thioesterase"/>
    <property type="match status" value="1"/>
</dbReference>
<dbReference type="InterPro" id="IPR001031">
    <property type="entry name" value="Thioesterase"/>
</dbReference>
<reference evidence="4 5" key="1">
    <citation type="submission" date="2019-03" db="EMBL/GenBank/DDBJ databases">
        <title>Genomic Encyclopedia of Type Strains, Phase IV (KMG-IV): sequencing the most valuable type-strain genomes for metagenomic binning, comparative biology and taxonomic classification.</title>
        <authorList>
            <person name="Goeker M."/>
        </authorList>
    </citation>
    <scope>NUCLEOTIDE SEQUENCE [LARGE SCALE GENOMIC DNA]</scope>
    <source>
        <strain evidence="4 5">DSM 45361</strain>
    </source>
</reference>
<accession>A0A4R6SKK2</accession>
<dbReference type="SUPFAM" id="SSF53474">
    <property type="entry name" value="alpha/beta-Hydrolases"/>
    <property type="match status" value="1"/>
</dbReference>
<dbReference type="InterPro" id="IPR020802">
    <property type="entry name" value="TesA-like"/>
</dbReference>
<dbReference type="RefSeq" id="WP_133847295.1">
    <property type="nucleotide sequence ID" value="NZ_SNXZ01000001.1"/>
</dbReference>
<dbReference type="InterPro" id="IPR029058">
    <property type="entry name" value="AB_hydrolase_fold"/>
</dbReference>
<name>A0A4R6SKK2_LABRH</name>
<comment type="caution">
    <text evidence="4">The sequence shown here is derived from an EMBL/GenBank/DDBJ whole genome shotgun (WGS) entry which is preliminary data.</text>
</comment>